<dbReference type="SUPFAM" id="SSF88946">
    <property type="entry name" value="Sigma2 domain of RNA polymerase sigma factors"/>
    <property type="match status" value="1"/>
</dbReference>
<keyword evidence="4" id="KW-0238">DNA-binding</keyword>
<feature type="domain" description="RNA polymerase sigma-70 region 2" evidence="6">
    <location>
        <begin position="32"/>
        <end position="99"/>
    </location>
</feature>
<accession>X0RK54</accession>
<dbReference type="CDD" id="cd06171">
    <property type="entry name" value="Sigma70_r4"/>
    <property type="match status" value="1"/>
</dbReference>
<evidence type="ECO:0008006" key="9">
    <source>
        <dbReference type="Google" id="ProtNLM"/>
    </source>
</evidence>
<dbReference type="InterPro" id="IPR036388">
    <property type="entry name" value="WH-like_DNA-bd_sf"/>
</dbReference>
<dbReference type="GO" id="GO:0006352">
    <property type="term" value="P:DNA-templated transcription initiation"/>
    <property type="evidence" value="ECO:0007669"/>
    <property type="project" value="InterPro"/>
</dbReference>
<dbReference type="InterPro" id="IPR014284">
    <property type="entry name" value="RNA_pol_sigma-70_dom"/>
</dbReference>
<dbReference type="GO" id="GO:0003677">
    <property type="term" value="F:DNA binding"/>
    <property type="evidence" value="ECO:0007669"/>
    <property type="project" value="UniProtKB-KW"/>
</dbReference>
<dbReference type="InterPro" id="IPR013324">
    <property type="entry name" value="RNA_pol_sigma_r3/r4-like"/>
</dbReference>
<protein>
    <recommendedName>
        <fullName evidence="9">HTH luxR-type domain-containing protein</fullName>
    </recommendedName>
</protein>
<evidence type="ECO:0000259" key="7">
    <source>
        <dbReference type="Pfam" id="PF08281"/>
    </source>
</evidence>
<evidence type="ECO:0000259" key="6">
    <source>
        <dbReference type="Pfam" id="PF04542"/>
    </source>
</evidence>
<dbReference type="InterPro" id="IPR039425">
    <property type="entry name" value="RNA_pol_sigma-70-like"/>
</dbReference>
<sequence>MAEHVDKARERVIDELLVMRCQEGGREAFDLLVRRWQRRLWRYARRLTGSDDAAWDIMQETWIAILRQIRKLSDPAWFAAWAYRIVRNKCADDCRRAGRQRNLAAALAERQRANADPPREGRGAAVAEALRRLPPDRQELLALKYGEDLNIIEIAVVLGIPAGTVKSRLHHAREQLRQILEGDQS</sequence>
<dbReference type="GO" id="GO:0016987">
    <property type="term" value="F:sigma factor activity"/>
    <property type="evidence" value="ECO:0007669"/>
    <property type="project" value="UniProtKB-KW"/>
</dbReference>
<dbReference type="InterPro" id="IPR013249">
    <property type="entry name" value="RNA_pol_sigma70_r4_t2"/>
</dbReference>
<dbReference type="Pfam" id="PF08281">
    <property type="entry name" value="Sigma70_r4_2"/>
    <property type="match status" value="1"/>
</dbReference>
<dbReference type="Gene3D" id="1.10.1740.10">
    <property type="match status" value="1"/>
</dbReference>
<keyword evidence="5" id="KW-0804">Transcription</keyword>
<evidence type="ECO:0000256" key="5">
    <source>
        <dbReference type="ARBA" id="ARBA00023163"/>
    </source>
</evidence>
<dbReference type="PANTHER" id="PTHR43133">
    <property type="entry name" value="RNA POLYMERASE ECF-TYPE SIGMA FACTO"/>
    <property type="match status" value="1"/>
</dbReference>
<name>X0RK54_9ZZZZ</name>
<feature type="domain" description="RNA polymerase sigma factor 70 region 4 type 2" evidence="7">
    <location>
        <begin position="125"/>
        <end position="176"/>
    </location>
</feature>
<evidence type="ECO:0000313" key="8">
    <source>
        <dbReference type="EMBL" id="GAF69173.1"/>
    </source>
</evidence>
<evidence type="ECO:0000256" key="3">
    <source>
        <dbReference type="ARBA" id="ARBA00023082"/>
    </source>
</evidence>
<evidence type="ECO:0000256" key="2">
    <source>
        <dbReference type="ARBA" id="ARBA00023015"/>
    </source>
</evidence>
<dbReference type="InterPro" id="IPR013325">
    <property type="entry name" value="RNA_pol_sigma_r2"/>
</dbReference>
<comment type="similarity">
    <text evidence="1">Belongs to the sigma-70 factor family. ECF subfamily.</text>
</comment>
<dbReference type="NCBIfam" id="TIGR02937">
    <property type="entry name" value="sigma70-ECF"/>
    <property type="match status" value="1"/>
</dbReference>
<evidence type="ECO:0000256" key="1">
    <source>
        <dbReference type="ARBA" id="ARBA00010641"/>
    </source>
</evidence>
<proteinExistence type="inferred from homology"/>
<dbReference type="Gene3D" id="1.10.10.10">
    <property type="entry name" value="Winged helix-like DNA-binding domain superfamily/Winged helix DNA-binding domain"/>
    <property type="match status" value="1"/>
</dbReference>
<reference evidence="8" key="1">
    <citation type="journal article" date="2014" name="Front. Microbiol.">
        <title>High frequency of phylogenetically diverse reductive dehalogenase-homologous genes in deep subseafloor sedimentary metagenomes.</title>
        <authorList>
            <person name="Kawai M."/>
            <person name="Futagami T."/>
            <person name="Toyoda A."/>
            <person name="Takaki Y."/>
            <person name="Nishi S."/>
            <person name="Hori S."/>
            <person name="Arai W."/>
            <person name="Tsubouchi T."/>
            <person name="Morono Y."/>
            <person name="Uchiyama I."/>
            <person name="Ito T."/>
            <person name="Fujiyama A."/>
            <person name="Inagaki F."/>
            <person name="Takami H."/>
        </authorList>
    </citation>
    <scope>NUCLEOTIDE SEQUENCE</scope>
    <source>
        <strain evidence="8">Expedition CK06-06</strain>
    </source>
</reference>
<dbReference type="EMBL" id="BARS01009044">
    <property type="protein sequence ID" value="GAF69173.1"/>
    <property type="molecule type" value="Genomic_DNA"/>
</dbReference>
<dbReference type="Pfam" id="PF04542">
    <property type="entry name" value="Sigma70_r2"/>
    <property type="match status" value="1"/>
</dbReference>
<evidence type="ECO:0000256" key="4">
    <source>
        <dbReference type="ARBA" id="ARBA00023125"/>
    </source>
</evidence>
<organism evidence="8">
    <name type="scientific">marine sediment metagenome</name>
    <dbReference type="NCBI Taxonomy" id="412755"/>
    <lineage>
        <taxon>unclassified sequences</taxon>
        <taxon>metagenomes</taxon>
        <taxon>ecological metagenomes</taxon>
    </lineage>
</organism>
<dbReference type="SUPFAM" id="SSF88659">
    <property type="entry name" value="Sigma3 and sigma4 domains of RNA polymerase sigma factors"/>
    <property type="match status" value="1"/>
</dbReference>
<gene>
    <name evidence="8" type="ORF">S01H1_17103</name>
</gene>
<comment type="caution">
    <text evidence="8">The sequence shown here is derived from an EMBL/GenBank/DDBJ whole genome shotgun (WGS) entry which is preliminary data.</text>
</comment>
<dbReference type="AlphaFoldDB" id="X0RK54"/>
<keyword evidence="2" id="KW-0805">Transcription regulation</keyword>
<dbReference type="InterPro" id="IPR007627">
    <property type="entry name" value="RNA_pol_sigma70_r2"/>
</dbReference>
<keyword evidence="3" id="KW-0731">Sigma factor</keyword>
<dbReference type="PANTHER" id="PTHR43133:SF8">
    <property type="entry name" value="RNA POLYMERASE SIGMA FACTOR HI_1459-RELATED"/>
    <property type="match status" value="1"/>
</dbReference>